<accession>A0A5S9INT3</accession>
<dbReference type="InterPro" id="IPR001940">
    <property type="entry name" value="Peptidase_S1C"/>
</dbReference>
<keyword evidence="3" id="KW-0378">Hydrolase</keyword>
<evidence type="ECO:0000313" key="6">
    <source>
        <dbReference type="Proteomes" id="UP000326354"/>
    </source>
</evidence>
<dbReference type="AlphaFoldDB" id="A0A5S9INT3"/>
<sequence length="445" mass="49655">MILRCGIFFLVICSISAQTNYDFKTVITNAKQRVFPALVFVKPIVEVFYSGKAQRQQVFGSGVIISADGYVVTNNHVAENAKSIKCVLSDKRQVPAKIIGLDKETDLALLKLDLPENTTLPFAKFGNSNLIEEGQFVMAMGSPFGFSRSISFGIISYTRRYLREGPYNLWIQTDAAINPGNSGGPLVDDTGNIIGINTLGARANNIAFSIPANTVKEVIAILKEKGQVTRTWTGITFQALRDYSKEVIINADAGVLVASVDQNSPAKDAGIQTGDIILECNNQKIMGIYMEDLPATRAFFAKLPNKSIADIKIRRGDKTMHIKMHLRPKGKIKGDNFECDRWDMTVKGINKFSSPNMAFFREKGVYIQGVQYVGNAQSSHFLMGDIILQIDGENIDSLEKIKTIYEKSLNRPDSEKKLLFKLFRQGLPYYLVLDYRRDFKEIEGQ</sequence>
<organism evidence="5 6">
    <name type="scientific">Uabimicrobium amorphum</name>
    <dbReference type="NCBI Taxonomy" id="2596890"/>
    <lineage>
        <taxon>Bacteria</taxon>
        <taxon>Pseudomonadati</taxon>
        <taxon>Planctomycetota</taxon>
        <taxon>Candidatus Uabimicrobiia</taxon>
        <taxon>Candidatus Uabimicrobiales</taxon>
        <taxon>Candidatus Uabimicrobiaceae</taxon>
        <taxon>Candidatus Uabimicrobium</taxon>
    </lineage>
</organism>
<protein>
    <submittedName>
        <fullName evidence="5">Peptidase</fullName>
    </submittedName>
</protein>
<dbReference type="PRINTS" id="PR00834">
    <property type="entry name" value="PROTEASES2C"/>
</dbReference>
<dbReference type="KEGG" id="uam:UABAM_03092"/>
<evidence type="ECO:0000256" key="2">
    <source>
        <dbReference type="ARBA" id="ARBA00022670"/>
    </source>
</evidence>
<comment type="similarity">
    <text evidence="1">Belongs to the peptidase S1C family.</text>
</comment>
<dbReference type="SUPFAM" id="SSF50494">
    <property type="entry name" value="Trypsin-like serine proteases"/>
    <property type="match status" value="1"/>
</dbReference>
<evidence type="ECO:0000259" key="4">
    <source>
        <dbReference type="PROSITE" id="PS50106"/>
    </source>
</evidence>
<feature type="domain" description="PDZ" evidence="4">
    <location>
        <begin position="218"/>
        <end position="292"/>
    </location>
</feature>
<evidence type="ECO:0000256" key="3">
    <source>
        <dbReference type="ARBA" id="ARBA00022801"/>
    </source>
</evidence>
<keyword evidence="6" id="KW-1185">Reference proteome</keyword>
<dbReference type="Pfam" id="PF13180">
    <property type="entry name" value="PDZ_2"/>
    <property type="match status" value="1"/>
</dbReference>
<dbReference type="Proteomes" id="UP000326354">
    <property type="component" value="Chromosome"/>
</dbReference>
<dbReference type="InterPro" id="IPR009003">
    <property type="entry name" value="Peptidase_S1_PA"/>
</dbReference>
<evidence type="ECO:0000313" key="5">
    <source>
        <dbReference type="EMBL" id="BBM84731.1"/>
    </source>
</evidence>
<dbReference type="SMART" id="SM00228">
    <property type="entry name" value="PDZ"/>
    <property type="match status" value="2"/>
</dbReference>
<dbReference type="PANTHER" id="PTHR22939:SF129">
    <property type="entry name" value="SERINE PROTEASE HTRA2, MITOCHONDRIAL"/>
    <property type="match status" value="1"/>
</dbReference>
<dbReference type="InterPro" id="IPR036034">
    <property type="entry name" value="PDZ_sf"/>
</dbReference>
<dbReference type="PANTHER" id="PTHR22939">
    <property type="entry name" value="SERINE PROTEASE FAMILY S1C HTRA-RELATED"/>
    <property type="match status" value="1"/>
</dbReference>
<dbReference type="SUPFAM" id="SSF50156">
    <property type="entry name" value="PDZ domain-like"/>
    <property type="match status" value="2"/>
</dbReference>
<dbReference type="EMBL" id="AP019860">
    <property type="protein sequence ID" value="BBM84731.1"/>
    <property type="molecule type" value="Genomic_DNA"/>
</dbReference>
<dbReference type="GO" id="GO:0006508">
    <property type="term" value="P:proteolysis"/>
    <property type="evidence" value="ECO:0007669"/>
    <property type="project" value="UniProtKB-KW"/>
</dbReference>
<reference evidence="5 6" key="1">
    <citation type="submission" date="2019-08" db="EMBL/GenBank/DDBJ databases">
        <title>Complete genome sequence of Candidatus Uab amorphum.</title>
        <authorList>
            <person name="Shiratori T."/>
            <person name="Suzuki S."/>
            <person name="Kakizawa Y."/>
            <person name="Ishida K."/>
        </authorList>
    </citation>
    <scope>NUCLEOTIDE SEQUENCE [LARGE SCALE GENOMIC DNA]</scope>
    <source>
        <strain evidence="5 6">SRT547</strain>
    </source>
</reference>
<dbReference type="InterPro" id="IPR001478">
    <property type="entry name" value="PDZ"/>
</dbReference>
<dbReference type="GO" id="GO:0004252">
    <property type="term" value="F:serine-type endopeptidase activity"/>
    <property type="evidence" value="ECO:0007669"/>
    <property type="project" value="InterPro"/>
</dbReference>
<keyword evidence="2" id="KW-0645">Protease</keyword>
<dbReference type="Gene3D" id="2.30.42.10">
    <property type="match status" value="2"/>
</dbReference>
<proteinExistence type="inferred from homology"/>
<evidence type="ECO:0000256" key="1">
    <source>
        <dbReference type="ARBA" id="ARBA00010541"/>
    </source>
</evidence>
<dbReference type="Pfam" id="PF13365">
    <property type="entry name" value="Trypsin_2"/>
    <property type="match status" value="1"/>
</dbReference>
<dbReference type="PROSITE" id="PS50106">
    <property type="entry name" value="PDZ"/>
    <property type="match status" value="1"/>
</dbReference>
<dbReference type="Gene3D" id="2.40.10.120">
    <property type="match status" value="1"/>
</dbReference>
<dbReference type="RefSeq" id="WP_173013339.1">
    <property type="nucleotide sequence ID" value="NZ_AP019860.1"/>
</dbReference>
<gene>
    <name evidence="5" type="ORF">UABAM_03092</name>
</gene>
<name>A0A5S9INT3_UABAM</name>